<proteinExistence type="predicted"/>
<organism evidence="1 2">
    <name type="scientific">Willisornis vidua</name>
    <name type="common">Xingu scale-backed antbird</name>
    <dbReference type="NCBI Taxonomy" id="1566151"/>
    <lineage>
        <taxon>Eukaryota</taxon>
        <taxon>Metazoa</taxon>
        <taxon>Chordata</taxon>
        <taxon>Craniata</taxon>
        <taxon>Vertebrata</taxon>
        <taxon>Euteleostomi</taxon>
        <taxon>Archelosauria</taxon>
        <taxon>Archosauria</taxon>
        <taxon>Dinosauria</taxon>
        <taxon>Saurischia</taxon>
        <taxon>Theropoda</taxon>
        <taxon>Coelurosauria</taxon>
        <taxon>Aves</taxon>
        <taxon>Neognathae</taxon>
        <taxon>Neoaves</taxon>
        <taxon>Telluraves</taxon>
        <taxon>Australaves</taxon>
        <taxon>Passeriformes</taxon>
        <taxon>Thamnophilidae</taxon>
        <taxon>Willisornis</taxon>
    </lineage>
</organism>
<evidence type="ECO:0000313" key="2">
    <source>
        <dbReference type="Proteomes" id="UP001145742"/>
    </source>
</evidence>
<comment type="caution">
    <text evidence="1">The sequence shown here is derived from an EMBL/GenBank/DDBJ whole genome shotgun (WGS) entry which is preliminary data.</text>
</comment>
<dbReference type="EMBL" id="WHWB01032094">
    <property type="protein sequence ID" value="KAJ7427017.1"/>
    <property type="molecule type" value="Genomic_DNA"/>
</dbReference>
<reference evidence="1" key="1">
    <citation type="submission" date="2019-10" db="EMBL/GenBank/DDBJ databases">
        <authorList>
            <person name="Soares A.E.R."/>
            <person name="Aleixo A."/>
            <person name="Schneider P."/>
            <person name="Miyaki C.Y."/>
            <person name="Schneider M.P."/>
            <person name="Mello C."/>
            <person name="Vasconcelos A.T.R."/>
        </authorList>
    </citation>
    <scope>NUCLEOTIDE SEQUENCE</scope>
    <source>
        <tissue evidence="1">Muscle</tissue>
    </source>
</reference>
<evidence type="ECO:0000313" key="1">
    <source>
        <dbReference type="EMBL" id="KAJ7427017.1"/>
    </source>
</evidence>
<keyword evidence="2" id="KW-1185">Reference proteome</keyword>
<sequence>MPTIWTWSNPLQREGTYAMDASTTPCLVWLVTFWGEISTSPPQTGLSELESSAQTTQVRAPGHSPKLTICPYLQQLREGTQEKLKRPFYKNKLEFTAKLDVLGNLTNAQLFRLFSQPIWLSLLLHYMGKILILAGENSNMDQTPSAQRTAMVTQLDFLECRNYPVSMEASLLLPASSTHLREHFSQPDTCIMPMLDRAAESSYKSQDHMDGGVNRDEIVSFLLLNLALESWDYFSLCCFFLVYQASILCAVVDARSTDFPSSKLTPDLP</sequence>
<accession>A0ABQ9DWW2</accession>
<protein>
    <submittedName>
        <fullName evidence="1">Uncharacterized protein</fullName>
    </submittedName>
</protein>
<name>A0ABQ9DWW2_9PASS</name>
<gene>
    <name evidence="1" type="ORF">WISP_10392</name>
</gene>
<dbReference type="Proteomes" id="UP001145742">
    <property type="component" value="Unassembled WGS sequence"/>
</dbReference>